<dbReference type="PANTHER" id="PTHR12962:SF1">
    <property type="entry name" value="COLD SHOCK DOMAIN-CONTAINING PROTEIN CG9705"/>
    <property type="match status" value="1"/>
</dbReference>
<evidence type="ECO:0000256" key="2">
    <source>
        <dbReference type="SAM" id="Phobius"/>
    </source>
</evidence>
<evidence type="ECO:0000313" key="4">
    <source>
        <dbReference type="EMBL" id="MDH7453955.1"/>
    </source>
</evidence>
<dbReference type="Pfam" id="PF00313">
    <property type="entry name" value="CSD"/>
    <property type="match status" value="1"/>
</dbReference>
<dbReference type="PROSITE" id="PS51857">
    <property type="entry name" value="CSD_2"/>
    <property type="match status" value="1"/>
</dbReference>
<feature type="domain" description="CSD" evidence="3">
    <location>
        <begin position="2"/>
        <end position="71"/>
    </location>
</feature>
<dbReference type="Gene3D" id="2.40.50.140">
    <property type="entry name" value="Nucleic acid-binding proteins"/>
    <property type="match status" value="1"/>
</dbReference>
<reference evidence="4" key="2">
    <citation type="submission" date="2023-04" db="EMBL/GenBank/DDBJ databases">
        <authorList>
            <person name="Sun J.-Q."/>
        </authorList>
    </citation>
    <scope>NUCLEOTIDE SEQUENCE</scope>
    <source>
        <strain evidence="4">CC-YY355</strain>
    </source>
</reference>
<feature type="transmembrane region" description="Helical" evidence="2">
    <location>
        <begin position="128"/>
        <end position="145"/>
    </location>
</feature>
<dbReference type="InterPro" id="IPR002059">
    <property type="entry name" value="CSP_DNA-bd"/>
</dbReference>
<keyword evidence="1" id="KW-0597">Phosphoprotein</keyword>
<dbReference type="InterPro" id="IPR012340">
    <property type="entry name" value="NA-bd_OB-fold"/>
</dbReference>
<organism evidence="4 5">
    <name type="scientific">Luteimonas composti</name>
    <dbReference type="NCBI Taxonomy" id="398257"/>
    <lineage>
        <taxon>Bacteria</taxon>
        <taxon>Pseudomonadati</taxon>
        <taxon>Pseudomonadota</taxon>
        <taxon>Gammaproteobacteria</taxon>
        <taxon>Lysobacterales</taxon>
        <taxon>Lysobacteraceae</taxon>
        <taxon>Luteimonas</taxon>
    </lineage>
</organism>
<dbReference type="InterPro" id="IPR052069">
    <property type="entry name" value="Ca-reg_mRNA-binding_domain"/>
</dbReference>
<dbReference type="SMART" id="SM00357">
    <property type="entry name" value="CSP"/>
    <property type="match status" value="1"/>
</dbReference>
<reference evidence="4" key="1">
    <citation type="journal article" date="2007" name="Int. J. Syst. Evol. Microbiol.">
        <title>Luteimonas composti sp. nov., a moderately thermophilic bacterium isolated from food waste.</title>
        <authorList>
            <person name="Young C.C."/>
            <person name="Kampfer P."/>
            <person name="Chen W.M."/>
            <person name="Yen W.S."/>
            <person name="Arun A.B."/>
            <person name="Lai W.A."/>
            <person name="Shen F.T."/>
            <person name="Rekha P.D."/>
            <person name="Lin K.Y."/>
            <person name="Chou J.H."/>
        </authorList>
    </citation>
    <scope>NUCLEOTIDE SEQUENCE</scope>
    <source>
        <strain evidence="4">CC-YY355</strain>
    </source>
</reference>
<dbReference type="Pfam" id="PF06961">
    <property type="entry name" value="DUF1294"/>
    <property type="match status" value="1"/>
</dbReference>
<dbReference type="EMBL" id="JARYGX010000023">
    <property type="protein sequence ID" value="MDH7453955.1"/>
    <property type="molecule type" value="Genomic_DNA"/>
</dbReference>
<evidence type="ECO:0000259" key="3">
    <source>
        <dbReference type="PROSITE" id="PS51857"/>
    </source>
</evidence>
<proteinExistence type="predicted"/>
<keyword evidence="2" id="KW-1133">Transmembrane helix</keyword>
<feature type="transmembrane region" description="Helical" evidence="2">
    <location>
        <begin position="193"/>
        <end position="210"/>
    </location>
</feature>
<feature type="transmembrane region" description="Helical" evidence="2">
    <location>
        <begin position="103"/>
        <end position="122"/>
    </location>
</feature>
<keyword evidence="5" id="KW-1185">Reference proteome</keyword>
<protein>
    <submittedName>
        <fullName evidence="4">DUF1294 domain-containing protein</fullName>
    </submittedName>
</protein>
<dbReference type="InterPro" id="IPR010718">
    <property type="entry name" value="DUF1294"/>
</dbReference>
<gene>
    <name evidence="4" type="ORF">QF205_12885</name>
</gene>
<dbReference type="RefSeq" id="WP_280943163.1">
    <property type="nucleotide sequence ID" value="NZ_JARYGX010000023.1"/>
</dbReference>
<accession>A0ABT6MUH9</accession>
<evidence type="ECO:0000313" key="5">
    <source>
        <dbReference type="Proteomes" id="UP001160550"/>
    </source>
</evidence>
<dbReference type="Proteomes" id="UP001160550">
    <property type="component" value="Unassembled WGS sequence"/>
</dbReference>
<comment type="caution">
    <text evidence="4">The sequence shown here is derived from an EMBL/GenBank/DDBJ whole genome shotgun (WGS) entry which is preliminary data.</text>
</comment>
<sequence length="223" mass="24454">MSLLGRIEQWNDARGYGFVRPLESQAGDAARAFVHVRAIERAGRRPADGDLVRYATERDDKGRLNAVRVSFVNATAMRRQAEARGDARADARRRQATARLGNALRRGALAAATALLAGGWLMGEWGGAVVLWFAVASLLSFLSYRHDKVSAERGRWRTPERILHLLDLAGGWPGGLLAQQVLRHKSSKPSFQAVFWGTVALNIAAFAWLLHDGSLDAFLQALA</sequence>
<evidence type="ECO:0000256" key="1">
    <source>
        <dbReference type="ARBA" id="ARBA00022553"/>
    </source>
</evidence>
<dbReference type="InterPro" id="IPR011129">
    <property type="entry name" value="CSD"/>
</dbReference>
<name>A0ABT6MUH9_9GAMM</name>
<keyword evidence="2" id="KW-0812">Transmembrane</keyword>
<dbReference type="PANTHER" id="PTHR12962">
    <property type="entry name" value="CALCIUM-REGULATED HEAT STABLE PROTEIN CRHSP-24-RELATED"/>
    <property type="match status" value="1"/>
</dbReference>
<keyword evidence="2" id="KW-0472">Membrane</keyword>
<dbReference type="SUPFAM" id="SSF50249">
    <property type="entry name" value="Nucleic acid-binding proteins"/>
    <property type="match status" value="1"/>
</dbReference>